<proteinExistence type="inferred from homology"/>
<dbReference type="GeneID" id="5853643"/>
<evidence type="ECO:0000256" key="4">
    <source>
        <dbReference type="ARBA" id="ARBA00023242"/>
    </source>
</evidence>
<dbReference type="OrthoDB" id="2019644at2759"/>
<evidence type="ECO:0000256" key="1">
    <source>
        <dbReference type="ARBA" id="ARBA00004123"/>
    </source>
</evidence>
<accession>A8Q8Y7</accession>
<protein>
    <recommendedName>
        <fullName evidence="7">Nucleoporin</fullName>
    </recommendedName>
</protein>
<evidence type="ECO:0000313" key="6">
    <source>
        <dbReference type="Proteomes" id="UP000008837"/>
    </source>
</evidence>
<comment type="subcellular location">
    <subcellularLocation>
        <location evidence="1">Nucleus</location>
    </subcellularLocation>
</comment>
<comment type="similarity">
    <text evidence="2">Belongs to the NUP186/NUP192/NUP205 family.</text>
</comment>
<sequence length="1974" mass="213585">MASVAGDVNVFEPARFESLYDTIHTVTTVPDACVHDWYLNVERNRSPLTNLGRVRAPNEAERRDISKGVIVLGGQSQTLNADFVAQTLLLSDELHVSETYAASLLQEGIAARARWGRSPSEVACLLYYRERLALLACLKELARGTYTLCVGGDLRTGIRMSRLLDDLVSGDVLVQNLLVELDTLRAERERVRTSMQKPPSANARLSDEVQMERLTWISQAEQELGHVAYLLALARRLVPSAIEAVMTFLSKATLPPVESAASVPTTSVYLMTAVLAVFDTVPDEAGEWLAQHSTAPLCTAEALCGDVRCLQALLRSVSQSAWATPGLQHVVQLQLALFLTDALTSHTTLAPALGQSADDVQLLASRAITADGDASALLFLLLRVLSFRRAPEDELDVDEVAPAAMDVEFQEYVLQQVEHLVLGLTTTCFPLLRKLQRAEEDAAISVLRASSRPVTGAGVSAGSLGSSGTGAGGAPLARRYDIEAFFDLVALLCRGRPESGLAFWQGPDRRISRFLLWAVDTRELGQQRAFLGMLASLAEGEQCAAYAHALLEHDAGAPAGSERRLVTWTRLFEWMAHYIEAFQRHAVAVMPPDELVLLRAFLNVLATVVRYSAATRDALFWHKEYMPVDRLFSLYACAVPMDLKAAILRAIGAFAVQSGTSTSARIVTVLWERLNLSGAVRSVRGEPPRALYELENVECVHGRFPSTHALVDLLSAIVPHVAPASQADTLVAYMRDASLPWWHSGRNSTTASSTTASTSHGSGNSMSTSMYVAYVLDHVLLPASNRTYARPAERWAISASCLEFAEKCLATLPVAPVDTAHPGFDVLRRLLSGTPLLRELFFFVHPDPSCAGYEVINMNRAQTPDFSRAVRAALRILLRMLEVQNDVLHNVPSINDHAAVKDRALFLALDVHLLQAHQVVVQIALYILCVDTEIAWLAVRLLGALARTSTFQATDAFGPLRARTSRNRLAGLLDMAGETARVTSGVLAWLEADTGMDADSDNLNYDADVNGNYHAPGTTAHMDMSSSLSDADGVASLNDTATGILPAKIQKELLDLFLEQLVPDAPAPNVAHLLLGFDMDASDPDRLVHESRDAILLTLVQRVTPPCTWPPTLAERCYAVLQRACVHPYTSASMLRFLRTHDFVATQLRSLPLVPLSVTSSSSATGPSFGTLMYASGETVSTRTEWALALLRTHAHILSLVALELHTLAAHGQLQRAVPLMTLLLGEPVMHGTGGGSGRWRPLLEATHVTWENAAEDSVSEPKWVAARLAPALVPDTASAARVYDIHEVAALLLEERGTQEHTVWFEQARRILLWAAAQNTRRAFAYARREAFIAWRQVMEVLVGQALTTVVRADVRVPILLDCANALLPRLQDQDDALVPSIAASTILSLLHAVREHEDVPAERLVLIVRAILDVLSFGTQASTRCDLYLSLVCAQQLVCSRSSVSHGGRAAAAHRVYSLFATHAAHLVNVLARDALDGSDVAQTVSLTTLSHLVAWDGASSTASSPSPASASVLPALHIGEKLASAGFLKSLALRIHELDVPLQATLTPDPPSLNALYVYEALLSVLGRLARSKASLLLEARIVDVLARVDFPSLRPEHTLDDMDGFLPPVAERYASLLMPLLQLLVTLLMSVPQARESVHAVLVAHQDAFLAALHAATHSSAGTGDVEQAALLVQILTFMTPPLLPTPPPFHAACLALAATYLVPNAHEALKPLTLAEREDASIFAPTYNGLVQTAPDARLTLFDASARRVVDRLARALVQYMELASSHGEARAILVPSMHVARVSDHASSAARIVAAPSLGVAIAALGEQCASVALALSSLDRVNALLRDPESVHADEWTDMAQDAGLLSLSASSALTMQCRAACEKALDCVSKDLTATVLAKLDMIERWLVMLVRHLDLFMRIGGASRASFDAAALRSSANAALLPILDDQLAYLTVPSHLVPSADEHVTFLHISARRVAERLLETSPL</sequence>
<dbReference type="Proteomes" id="UP000008837">
    <property type="component" value="Unassembled WGS sequence"/>
</dbReference>
<dbReference type="InParanoid" id="A8Q8Y7"/>
<reference evidence="5 6" key="1">
    <citation type="journal article" date="2007" name="Proc. Natl. Acad. Sci. U.S.A.">
        <title>Dandruff-associated Malassezia genomes reveal convergent and divergent virulence traits shared with plant and human fungal pathogens.</title>
        <authorList>
            <person name="Xu J."/>
            <person name="Saunders C.W."/>
            <person name="Hu P."/>
            <person name="Grant R.A."/>
            <person name="Boekhout T."/>
            <person name="Kuramae E.E."/>
            <person name="Kronstad J.W."/>
            <person name="Deangelis Y.M."/>
            <person name="Reeder N.L."/>
            <person name="Johnstone K.R."/>
            <person name="Leland M."/>
            <person name="Fieno A.M."/>
            <person name="Begley W.M."/>
            <person name="Sun Y."/>
            <person name="Lacey M.P."/>
            <person name="Chaudhary T."/>
            <person name="Keough T."/>
            <person name="Chu L."/>
            <person name="Sears R."/>
            <person name="Yuan B."/>
            <person name="Dawson T.L.Jr."/>
        </authorList>
    </citation>
    <scope>NUCLEOTIDE SEQUENCE [LARGE SCALE GENOMIC DNA]</scope>
    <source>
        <strain evidence="6">ATCC MYA-4612 / CBS 7966</strain>
    </source>
</reference>
<evidence type="ECO:0000313" key="5">
    <source>
        <dbReference type="EMBL" id="EDP42122.1"/>
    </source>
</evidence>
<evidence type="ECO:0000256" key="2">
    <source>
        <dbReference type="ARBA" id="ARBA00005892"/>
    </source>
</evidence>
<name>A8Q8Y7_MALGO</name>
<dbReference type="GO" id="GO:0006999">
    <property type="term" value="P:nuclear pore organization"/>
    <property type="evidence" value="ECO:0007669"/>
    <property type="project" value="TreeGrafter"/>
</dbReference>
<keyword evidence="6" id="KW-1185">Reference proteome</keyword>
<dbReference type="KEGG" id="mgl:MGL_3371"/>
<dbReference type="RefSeq" id="XP_001729336.1">
    <property type="nucleotide sequence ID" value="XM_001729284.1"/>
</dbReference>
<dbReference type="OMA" id="WSQMFAE"/>
<dbReference type="EMBL" id="AAYY01000013">
    <property type="protein sequence ID" value="EDP42122.1"/>
    <property type="molecule type" value="Genomic_DNA"/>
</dbReference>
<dbReference type="PANTHER" id="PTHR31344:SF0">
    <property type="entry name" value="NUCLEAR PORE COMPLEX PROTEIN NUP205"/>
    <property type="match status" value="1"/>
</dbReference>
<keyword evidence="3" id="KW-0813">Transport</keyword>
<evidence type="ECO:0000256" key="3">
    <source>
        <dbReference type="ARBA" id="ARBA00022448"/>
    </source>
</evidence>
<dbReference type="PANTHER" id="PTHR31344">
    <property type="entry name" value="NUCLEAR PORE COMPLEX PROTEIN NUP205"/>
    <property type="match status" value="1"/>
</dbReference>
<evidence type="ECO:0008006" key="7">
    <source>
        <dbReference type="Google" id="ProtNLM"/>
    </source>
</evidence>
<dbReference type="GO" id="GO:0017056">
    <property type="term" value="F:structural constituent of nuclear pore"/>
    <property type="evidence" value="ECO:0007669"/>
    <property type="project" value="TreeGrafter"/>
</dbReference>
<dbReference type="GO" id="GO:0044611">
    <property type="term" value="C:nuclear pore inner ring"/>
    <property type="evidence" value="ECO:0007669"/>
    <property type="project" value="TreeGrafter"/>
</dbReference>
<gene>
    <name evidence="5" type="ORF">MGL_3371</name>
</gene>
<comment type="caution">
    <text evidence="5">The sequence shown here is derived from an EMBL/GenBank/DDBJ whole genome shotgun (WGS) entry which is preliminary data.</text>
</comment>
<dbReference type="VEuPathDB" id="FungiDB:MGL_3371"/>
<dbReference type="Pfam" id="PF11894">
    <property type="entry name" value="Nup192"/>
    <property type="match status" value="1"/>
</dbReference>
<dbReference type="STRING" id="425265.A8Q8Y7"/>
<organism evidence="5 6">
    <name type="scientific">Malassezia globosa (strain ATCC MYA-4612 / CBS 7966)</name>
    <name type="common">Dandruff-associated fungus</name>
    <dbReference type="NCBI Taxonomy" id="425265"/>
    <lineage>
        <taxon>Eukaryota</taxon>
        <taxon>Fungi</taxon>
        <taxon>Dikarya</taxon>
        <taxon>Basidiomycota</taxon>
        <taxon>Ustilaginomycotina</taxon>
        <taxon>Malasseziomycetes</taxon>
        <taxon>Malasseziales</taxon>
        <taxon>Malasseziaceae</taxon>
        <taxon>Malassezia</taxon>
    </lineage>
</organism>
<keyword evidence="4" id="KW-0539">Nucleus</keyword>
<dbReference type="InterPro" id="IPR021827">
    <property type="entry name" value="Nup186/Nup192/Nup205"/>
</dbReference>